<evidence type="ECO:0000313" key="1">
    <source>
        <dbReference type="EMBL" id="REH50559.1"/>
    </source>
</evidence>
<protein>
    <submittedName>
        <fullName evidence="1">Uncharacterized protein</fullName>
    </submittedName>
</protein>
<dbReference type="EMBL" id="QUNS01000004">
    <property type="protein sequence ID" value="REH50559.1"/>
    <property type="molecule type" value="Genomic_DNA"/>
</dbReference>
<keyword evidence="2" id="KW-1185">Reference proteome</keyword>
<dbReference type="OrthoDB" id="1274341at2"/>
<sequence>MKKEILNLEGVTLLTKSYQKDIIGGLSYPTDGGDGVLCPESNCSSDSQCPQFGSYCKSVGSGDCYWKECSH</sequence>
<gene>
    <name evidence="1" type="ORF">C7448_104171</name>
</gene>
<dbReference type="RefSeq" id="WP_115901151.1">
    <property type="nucleotide sequence ID" value="NZ_QUNS01000004.1"/>
</dbReference>
<evidence type="ECO:0000313" key="2">
    <source>
        <dbReference type="Proteomes" id="UP000256884"/>
    </source>
</evidence>
<organism evidence="1 2">
    <name type="scientific">Tenacibaculum gallaicum</name>
    <dbReference type="NCBI Taxonomy" id="561505"/>
    <lineage>
        <taxon>Bacteria</taxon>
        <taxon>Pseudomonadati</taxon>
        <taxon>Bacteroidota</taxon>
        <taxon>Flavobacteriia</taxon>
        <taxon>Flavobacteriales</taxon>
        <taxon>Flavobacteriaceae</taxon>
        <taxon>Tenacibaculum</taxon>
    </lineage>
</organism>
<reference evidence="1 2" key="1">
    <citation type="submission" date="2018-08" db="EMBL/GenBank/DDBJ databases">
        <title>Genomic Encyclopedia of Type Strains, Phase IV (KMG-IV): sequencing the most valuable type-strain genomes for metagenomic binning, comparative biology and taxonomic classification.</title>
        <authorList>
            <person name="Goeker M."/>
        </authorList>
    </citation>
    <scope>NUCLEOTIDE SEQUENCE [LARGE SCALE GENOMIC DNA]</scope>
    <source>
        <strain evidence="1 2">DSM 18841</strain>
    </source>
</reference>
<proteinExistence type="predicted"/>
<dbReference type="AlphaFoldDB" id="A0A3E0HVV9"/>
<comment type="caution">
    <text evidence="1">The sequence shown here is derived from an EMBL/GenBank/DDBJ whole genome shotgun (WGS) entry which is preliminary data.</text>
</comment>
<name>A0A3E0HVV9_9FLAO</name>
<accession>A0A3E0HVV9</accession>
<dbReference type="Proteomes" id="UP000256884">
    <property type="component" value="Unassembled WGS sequence"/>
</dbReference>